<keyword evidence="2" id="KW-1185">Reference proteome</keyword>
<proteinExistence type="predicted"/>
<reference evidence="2" key="1">
    <citation type="submission" date="2018-02" db="EMBL/GenBank/DDBJ databases">
        <authorList>
            <person name="Seth-Smith MB H."/>
            <person name="Seth-Smith H."/>
        </authorList>
    </citation>
    <scope>NUCLEOTIDE SEQUENCE [LARGE SCALE GENOMIC DNA]</scope>
</reference>
<evidence type="ECO:0000313" key="1">
    <source>
        <dbReference type="EMBL" id="VDM89828.1"/>
    </source>
</evidence>
<sequence>MGGASVVRRAKPIVGLTMGECLRRLPPEILL</sequence>
<dbReference type="Proteomes" id="UP000269998">
    <property type="component" value="Chromosome"/>
</dbReference>
<dbReference type="EMBL" id="LR130759">
    <property type="protein sequence ID" value="VDM89828.1"/>
    <property type="molecule type" value="Genomic_DNA"/>
</dbReference>
<evidence type="ECO:0000313" key="2">
    <source>
        <dbReference type="Proteomes" id="UP000269998"/>
    </source>
</evidence>
<accession>A0A3S5CZY4</accession>
<organism evidence="1 2">
    <name type="scientific">Mycobacterium basiliense</name>
    <dbReference type="NCBI Taxonomy" id="2094119"/>
    <lineage>
        <taxon>Bacteria</taxon>
        <taxon>Bacillati</taxon>
        <taxon>Actinomycetota</taxon>
        <taxon>Actinomycetes</taxon>
        <taxon>Mycobacteriales</taxon>
        <taxon>Mycobacteriaceae</taxon>
        <taxon>Mycobacterium</taxon>
    </lineage>
</organism>
<protein>
    <submittedName>
        <fullName evidence="1">Uncharacterized protein</fullName>
    </submittedName>
</protein>
<gene>
    <name evidence="1" type="ORF">MB901379_03412</name>
</gene>
<dbReference type="KEGG" id="mbai:MB901379_03412"/>
<dbReference type="AlphaFoldDB" id="A0A3S5CZY4"/>
<name>A0A3S5CZY4_9MYCO</name>